<dbReference type="Proteomes" id="UP000033070">
    <property type="component" value="Chromosome"/>
</dbReference>
<feature type="transmembrane region" description="Helical" evidence="1">
    <location>
        <begin position="156"/>
        <end position="175"/>
    </location>
</feature>
<evidence type="ECO:0000313" key="3">
    <source>
        <dbReference type="EMBL" id="BBE49993.1"/>
    </source>
</evidence>
<feature type="transmembrane region" description="Helical" evidence="1">
    <location>
        <begin position="27"/>
        <end position="44"/>
    </location>
</feature>
<evidence type="ECO:0000259" key="2">
    <source>
        <dbReference type="SMART" id="SM00460"/>
    </source>
</evidence>
<dbReference type="PANTHER" id="PTHR42736">
    <property type="entry name" value="PROTEIN-GLUTAMINE GAMMA-GLUTAMYLTRANSFERASE"/>
    <property type="match status" value="1"/>
</dbReference>
<dbReference type="RefSeq" id="WP_062625567.1">
    <property type="nucleotide sequence ID" value="NZ_AP018738.1"/>
</dbReference>
<feature type="transmembrane region" description="Helical" evidence="1">
    <location>
        <begin position="540"/>
        <end position="559"/>
    </location>
</feature>
<keyword evidence="4" id="KW-1185">Reference proteome</keyword>
<dbReference type="KEGG" id="fam:OYT1_ch0420"/>
<feature type="transmembrane region" description="Helical" evidence="1">
    <location>
        <begin position="51"/>
        <end position="70"/>
    </location>
</feature>
<feature type="transmembrane region" description="Helical" evidence="1">
    <location>
        <begin position="125"/>
        <end position="144"/>
    </location>
</feature>
<dbReference type="InterPro" id="IPR038765">
    <property type="entry name" value="Papain-like_cys_pep_sf"/>
</dbReference>
<dbReference type="Gene3D" id="3.10.620.30">
    <property type="match status" value="1"/>
</dbReference>
<feature type="transmembrane region" description="Helical" evidence="1">
    <location>
        <begin position="101"/>
        <end position="119"/>
    </location>
</feature>
<dbReference type="AlphaFoldDB" id="A0A2Z6G9B0"/>
<feature type="transmembrane region" description="Helical" evidence="1">
    <location>
        <begin position="76"/>
        <end position="94"/>
    </location>
</feature>
<sequence length="654" mass="73161">MKEPLPLAFLLVAWVFAVIPHLGNLPLWITVACLGMVIWWIPRLRRTSYQALSRWVVLAMLLVALVGVWWEYRTLFGQAPGVAMLSLFTGLKLFEVKSRRDALVQIYLTGFLLFTAVLFSQTMLMAMLLLLGLWVILLAWLTLINPSTPRREMTHFAGRMLLQALPLALLLFLLFPRISGPLWGSAAQEAPPTRSGLSDTMTPGSLSELSLSDDIAFRINFSSPAPAAAEMYWRGPVLTAFDGHTWQSRGSFRAGQADVQFSGKAVDYTVTLEPHQRMWLFALELPEQLSIPVLMSSRFELLNPTPVTSKLVYTAHSRLQYRANVEESPRRLQRALELPEGVNPQARELAQGWRQKSASDAAIVDAAMQYFHTHPFRYTLKPVPLGANEVDDFLFQSRQGFCEHYASAFVFLMRAAGVPARVVTGYQGGEFNATGGYWIVRQSDAHAWAEVWLQGRGWQRIDPITVVAPERSQHGLEAALPQEDSAMLSHAAKAAWMHDVQLHWDALSNYWDSRVLAYSTEQQKQLLSRFTGVSGISQSLGAMLTLLLAIGLLALAILYRLKQCTADPTQAAWLRFCDKLASLKLPRADHEGASDYAERLAKVRPDLAAPIQSICQQYQTLRYGPAPATADIQRFEAAVRSFKPAIRSINQQAQ</sequence>
<name>A0A2Z6G9B0_9PROT</name>
<evidence type="ECO:0000256" key="1">
    <source>
        <dbReference type="SAM" id="Phobius"/>
    </source>
</evidence>
<dbReference type="STRING" id="1188319.OYT1_00332"/>
<protein>
    <submittedName>
        <fullName evidence="3">Protein-glutamine gamma-glutamyltransferase</fullName>
    </submittedName>
</protein>
<reference evidence="3 4" key="1">
    <citation type="submission" date="2018-06" db="EMBL/GenBank/DDBJ databases">
        <title>OYT1 Genome Sequencing.</title>
        <authorList>
            <person name="Kato S."/>
            <person name="Itoh T."/>
            <person name="Ohkuma M."/>
        </authorList>
    </citation>
    <scope>NUCLEOTIDE SEQUENCE [LARGE SCALE GENOMIC DNA]</scope>
    <source>
        <strain evidence="3 4">OYT1</strain>
    </source>
</reference>
<dbReference type="InterPro" id="IPR052901">
    <property type="entry name" value="Bact_TGase-like"/>
</dbReference>
<keyword evidence="1" id="KW-1133">Transmembrane helix</keyword>
<proteinExistence type="predicted"/>
<dbReference type="InterPro" id="IPR002931">
    <property type="entry name" value="Transglutaminase-like"/>
</dbReference>
<organism evidence="3 4">
    <name type="scientific">Ferriphaselus amnicola</name>
    <dbReference type="NCBI Taxonomy" id="1188319"/>
    <lineage>
        <taxon>Bacteria</taxon>
        <taxon>Pseudomonadati</taxon>
        <taxon>Pseudomonadota</taxon>
        <taxon>Betaproteobacteria</taxon>
        <taxon>Nitrosomonadales</taxon>
        <taxon>Gallionellaceae</taxon>
        <taxon>Ferriphaselus</taxon>
    </lineage>
</organism>
<dbReference type="PANTHER" id="PTHR42736:SF1">
    <property type="entry name" value="PROTEIN-GLUTAMINE GAMMA-GLUTAMYLTRANSFERASE"/>
    <property type="match status" value="1"/>
</dbReference>
<dbReference type="SUPFAM" id="SSF54001">
    <property type="entry name" value="Cysteine proteinases"/>
    <property type="match status" value="1"/>
</dbReference>
<keyword evidence="1" id="KW-0812">Transmembrane</keyword>
<dbReference type="Pfam" id="PF13559">
    <property type="entry name" value="DUF4129"/>
    <property type="match status" value="1"/>
</dbReference>
<dbReference type="Pfam" id="PF11992">
    <property type="entry name" value="TgpA_N"/>
    <property type="match status" value="1"/>
</dbReference>
<accession>A0A2Z6G9B0</accession>
<dbReference type="EMBL" id="AP018738">
    <property type="protein sequence ID" value="BBE49993.1"/>
    <property type="molecule type" value="Genomic_DNA"/>
</dbReference>
<dbReference type="SMART" id="SM00460">
    <property type="entry name" value="TGc"/>
    <property type="match status" value="1"/>
</dbReference>
<dbReference type="Pfam" id="PF01841">
    <property type="entry name" value="Transglut_core"/>
    <property type="match status" value="1"/>
</dbReference>
<gene>
    <name evidence="3" type="ORF">OYT1_ch0420</name>
</gene>
<feature type="domain" description="Transglutaminase-like" evidence="2">
    <location>
        <begin position="394"/>
        <end position="465"/>
    </location>
</feature>
<dbReference type="InterPro" id="IPR021878">
    <property type="entry name" value="TgpA_N"/>
</dbReference>
<keyword evidence="3" id="KW-0808">Transferase</keyword>
<evidence type="ECO:0000313" key="4">
    <source>
        <dbReference type="Proteomes" id="UP000033070"/>
    </source>
</evidence>
<dbReference type="PROSITE" id="PS51257">
    <property type="entry name" value="PROKAR_LIPOPROTEIN"/>
    <property type="match status" value="1"/>
</dbReference>
<dbReference type="GO" id="GO:0016740">
    <property type="term" value="F:transferase activity"/>
    <property type="evidence" value="ECO:0007669"/>
    <property type="project" value="UniProtKB-KW"/>
</dbReference>
<dbReference type="InterPro" id="IPR025403">
    <property type="entry name" value="TgpA-like_C"/>
</dbReference>
<keyword evidence="1" id="KW-0472">Membrane</keyword>